<comment type="caution">
    <text evidence="3">The sequence shown here is derived from an EMBL/GenBank/DDBJ whole genome shotgun (WGS) entry which is preliminary data.</text>
</comment>
<dbReference type="PANTHER" id="PTHR46268:SF6">
    <property type="entry name" value="UNIVERSAL STRESS PROTEIN UP12"/>
    <property type="match status" value="1"/>
</dbReference>
<dbReference type="RefSeq" id="WP_276306820.1">
    <property type="nucleotide sequence ID" value="NZ_CP119994.1"/>
</dbReference>
<reference evidence="3 4" key="1">
    <citation type="journal article" date="2019" name="Int. J. Syst. Evol. Microbiol.">
        <title>The Global Catalogue of Microorganisms (GCM) 10K type strain sequencing project: providing services to taxonomists for standard genome sequencing and annotation.</title>
        <authorList>
            <consortium name="The Broad Institute Genomics Platform"/>
            <consortium name="The Broad Institute Genome Sequencing Center for Infectious Disease"/>
            <person name="Wu L."/>
            <person name="Ma J."/>
        </authorList>
    </citation>
    <scope>NUCLEOTIDE SEQUENCE [LARGE SCALE GENOMIC DNA]</scope>
    <source>
        <strain evidence="3 4">PSR21</strain>
    </source>
</reference>
<evidence type="ECO:0000313" key="3">
    <source>
        <dbReference type="EMBL" id="MFC7319206.1"/>
    </source>
</evidence>
<dbReference type="PANTHER" id="PTHR46268">
    <property type="entry name" value="STRESS RESPONSE PROTEIN NHAX"/>
    <property type="match status" value="1"/>
</dbReference>
<organism evidence="3 4">
    <name type="scientific">Halomarina halobia</name>
    <dbReference type="NCBI Taxonomy" id="3033386"/>
    <lineage>
        <taxon>Archaea</taxon>
        <taxon>Methanobacteriati</taxon>
        <taxon>Methanobacteriota</taxon>
        <taxon>Stenosarchaea group</taxon>
        <taxon>Halobacteria</taxon>
        <taxon>Halobacteriales</taxon>
        <taxon>Natronomonadaceae</taxon>
        <taxon>Halomarina</taxon>
    </lineage>
</organism>
<dbReference type="CDD" id="cd00293">
    <property type="entry name" value="USP-like"/>
    <property type="match status" value="1"/>
</dbReference>
<name>A0ABD6AFV7_9EURY</name>
<dbReference type="AlphaFoldDB" id="A0ABD6AFV7"/>
<protein>
    <submittedName>
        <fullName evidence="3">Universal stress protein</fullName>
    </submittedName>
</protein>
<feature type="domain" description="UspA" evidence="2">
    <location>
        <begin position="1"/>
        <end position="137"/>
    </location>
</feature>
<dbReference type="GeneID" id="79317942"/>
<dbReference type="Proteomes" id="UP001596547">
    <property type="component" value="Unassembled WGS sequence"/>
</dbReference>
<evidence type="ECO:0000259" key="2">
    <source>
        <dbReference type="Pfam" id="PF00582"/>
    </source>
</evidence>
<evidence type="ECO:0000256" key="1">
    <source>
        <dbReference type="ARBA" id="ARBA00008791"/>
    </source>
</evidence>
<sequence length="146" mass="15413">MYEHILVPTDGSTGSTAAAELAIDLARQYDATIHALFVVDTTSLPADVTATYVDEALEGVGEDATAAVVERAAEAGVETAPPEIAYGAPHREILEYADEHDVDLIAMGTRGRRGLDRLLIGSVAEKVVRLSTVPVLTTHAPEDSTD</sequence>
<comment type="similarity">
    <text evidence="1">Belongs to the universal stress protein A family.</text>
</comment>
<dbReference type="EMBL" id="JBHTBF010000004">
    <property type="protein sequence ID" value="MFC7319206.1"/>
    <property type="molecule type" value="Genomic_DNA"/>
</dbReference>
<dbReference type="InterPro" id="IPR006016">
    <property type="entry name" value="UspA"/>
</dbReference>
<dbReference type="Pfam" id="PF00582">
    <property type="entry name" value="Usp"/>
    <property type="match status" value="1"/>
</dbReference>
<accession>A0ABD6AFV7</accession>
<evidence type="ECO:0000313" key="4">
    <source>
        <dbReference type="Proteomes" id="UP001596547"/>
    </source>
</evidence>
<dbReference type="InterPro" id="IPR006015">
    <property type="entry name" value="Universal_stress_UspA"/>
</dbReference>
<gene>
    <name evidence="3" type="ORF">ACFQPE_20770</name>
</gene>
<dbReference type="InterPro" id="IPR014729">
    <property type="entry name" value="Rossmann-like_a/b/a_fold"/>
</dbReference>
<dbReference type="PRINTS" id="PR01438">
    <property type="entry name" value="UNVRSLSTRESS"/>
</dbReference>
<dbReference type="SUPFAM" id="SSF52402">
    <property type="entry name" value="Adenine nucleotide alpha hydrolases-like"/>
    <property type="match status" value="1"/>
</dbReference>
<dbReference type="Gene3D" id="3.40.50.620">
    <property type="entry name" value="HUPs"/>
    <property type="match status" value="1"/>
</dbReference>
<keyword evidence="4" id="KW-1185">Reference proteome</keyword>
<proteinExistence type="inferred from homology"/>